<name>A0ACA9RIM3_9GLOM</name>
<evidence type="ECO:0000313" key="1">
    <source>
        <dbReference type="EMBL" id="CAG8794930.1"/>
    </source>
</evidence>
<feature type="non-terminal residue" evidence="1">
    <location>
        <position position="64"/>
    </location>
</feature>
<dbReference type="Proteomes" id="UP000789920">
    <property type="component" value="Unassembled WGS sequence"/>
</dbReference>
<evidence type="ECO:0000313" key="2">
    <source>
        <dbReference type="Proteomes" id="UP000789920"/>
    </source>
</evidence>
<reference evidence="1" key="1">
    <citation type="submission" date="2021-06" db="EMBL/GenBank/DDBJ databases">
        <authorList>
            <person name="Kallberg Y."/>
            <person name="Tangrot J."/>
            <person name="Rosling A."/>
        </authorList>
    </citation>
    <scope>NUCLEOTIDE SEQUENCE</scope>
    <source>
        <strain evidence="1">MA461A</strain>
    </source>
</reference>
<comment type="caution">
    <text evidence="1">The sequence shown here is derived from an EMBL/GenBank/DDBJ whole genome shotgun (WGS) entry which is preliminary data.</text>
</comment>
<sequence length="64" mass="7150">VVCVIHVALPDMVCIVLPLDFAIDVVIGVIIADGKILLLVLPWNFTIGVAIADGRFHHWYWHCK</sequence>
<keyword evidence="2" id="KW-1185">Reference proteome</keyword>
<gene>
    <name evidence="1" type="ORF">RPERSI_LOCUS19865</name>
</gene>
<feature type="non-terminal residue" evidence="1">
    <location>
        <position position="1"/>
    </location>
</feature>
<organism evidence="1 2">
    <name type="scientific">Racocetra persica</name>
    <dbReference type="NCBI Taxonomy" id="160502"/>
    <lineage>
        <taxon>Eukaryota</taxon>
        <taxon>Fungi</taxon>
        <taxon>Fungi incertae sedis</taxon>
        <taxon>Mucoromycota</taxon>
        <taxon>Glomeromycotina</taxon>
        <taxon>Glomeromycetes</taxon>
        <taxon>Diversisporales</taxon>
        <taxon>Gigasporaceae</taxon>
        <taxon>Racocetra</taxon>
    </lineage>
</organism>
<accession>A0ACA9RIM3</accession>
<protein>
    <submittedName>
        <fullName evidence="1">11464_t:CDS:1</fullName>
    </submittedName>
</protein>
<dbReference type="EMBL" id="CAJVQC010055042">
    <property type="protein sequence ID" value="CAG8794930.1"/>
    <property type="molecule type" value="Genomic_DNA"/>
</dbReference>
<proteinExistence type="predicted"/>